<keyword evidence="1" id="KW-0732">Signal</keyword>
<organism evidence="2 3">
    <name type="scientific">Diacronema lutheri</name>
    <name type="common">Unicellular marine alga</name>
    <name type="synonym">Monochrysis lutheri</name>
    <dbReference type="NCBI Taxonomy" id="2081491"/>
    <lineage>
        <taxon>Eukaryota</taxon>
        <taxon>Haptista</taxon>
        <taxon>Haptophyta</taxon>
        <taxon>Pavlovophyceae</taxon>
        <taxon>Pavlovales</taxon>
        <taxon>Pavlovaceae</taxon>
        <taxon>Diacronema</taxon>
    </lineage>
</organism>
<keyword evidence="3" id="KW-1185">Reference proteome</keyword>
<comment type="caution">
    <text evidence="2">The sequence shown here is derived from an EMBL/GenBank/DDBJ whole genome shotgun (WGS) entry which is preliminary data.</text>
</comment>
<dbReference type="EMBL" id="JAGTXO010000004">
    <property type="protein sequence ID" value="KAG8468299.1"/>
    <property type="molecule type" value="Genomic_DNA"/>
</dbReference>
<proteinExistence type="predicted"/>
<sequence length="480" mass="50657">MRLALALSVLLALAAGEQVLGPGDVALIGFNARATPDLICMWVLTNVEAGTQISIAGVGLDSWVATYAADGDIGAGEVICLNDLSQPLTTNGEVIGAPIVATAPKRAMRRGERALLFGGIPSVEHSSQTGLTALFVYQGDEELTQFIYALSLIGTFISDAGPFLPTGLTPGLTAVALHSNVRGYYNGVVRGAAKQALLLEIGKPSNWVMRDAEVALLPDALFNSHATPSAGRRLREGGIKVDLATIAARAAADHDAAEATRQHRQLRARAKKGDLAAIAAQAADEYDAVDAASLTIDLPGPSAFTPRLQGAIKTRVAEYLGIDVQFVRLENIRSGSVTFDVFVFIPEVVLEAARDKLEDKTELRTVLSVTPIRYFELLAALSQFSADEWRSAVFGNDADLAGIAVLGVVLTSSIPSVSNSLGRLRRLVELISGDEGCICPDTRSAKRSGAGKAPRGDRRAARQLLFGGVPDKPLCHPSLC</sequence>
<gene>
    <name evidence="2" type="ORF">KFE25_013382</name>
</gene>
<feature type="signal peptide" evidence="1">
    <location>
        <begin position="1"/>
        <end position="16"/>
    </location>
</feature>
<evidence type="ECO:0000256" key="1">
    <source>
        <dbReference type="SAM" id="SignalP"/>
    </source>
</evidence>
<evidence type="ECO:0000313" key="3">
    <source>
        <dbReference type="Proteomes" id="UP000751190"/>
    </source>
</evidence>
<protein>
    <submittedName>
        <fullName evidence="2">Uncharacterized protein</fullName>
    </submittedName>
</protein>
<accession>A0A8J5XQB6</accession>
<dbReference type="AlphaFoldDB" id="A0A8J5XQB6"/>
<feature type="chain" id="PRO_5035206447" evidence="1">
    <location>
        <begin position="17"/>
        <end position="480"/>
    </location>
</feature>
<name>A0A8J5XQB6_DIALT</name>
<evidence type="ECO:0000313" key="2">
    <source>
        <dbReference type="EMBL" id="KAG8468299.1"/>
    </source>
</evidence>
<reference evidence="2" key="1">
    <citation type="submission" date="2021-05" db="EMBL/GenBank/DDBJ databases">
        <title>The genome of the haptophyte Pavlova lutheri (Diacronema luteri, Pavlovales) - a model for lipid biosynthesis in eukaryotic algae.</title>
        <authorList>
            <person name="Hulatt C.J."/>
            <person name="Posewitz M.C."/>
        </authorList>
    </citation>
    <scope>NUCLEOTIDE SEQUENCE</scope>
    <source>
        <strain evidence="2">NIVA-4/92</strain>
    </source>
</reference>
<dbReference type="Proteomes" id="UP000751190">
    <property type="component" value="Unassembled WGS sequence"/>
</dbReference>